<dbReference type="KEGG" id="svo:SVI_2518"/>
<protein>
    <recommendedName>
        <fullName evidence="2">Retropepsin-like aspartic endopeptidase domain-containing protein</fullName>
    </recommendedName>
</protein>
<feature type="chain" id="PRO_5003067858" description="Retropepsin-like aspartic endopeptidase domain-containing protein" evidence="1">
    <location>
        <begin position="23"/>
        <end position="293"/>
    </location>
</feature>
<keyword evidence="4" id="KW-1185">Reference proteome</keyword>
<proteinExistence type="predicted"/>
<name>D4ZLE0_SHEVD</name>
<evidence type="ECO:0000256" key="1">
    <source>
        <dbReference type="SAM" id="SignalP"/>
    </source>
</evidence>
<evidence type="ECO:0000259" key="2">
    <source>
        <dbReference type="Pfam" id="PF05618"/>
    </source>
</evidence>
<dbReference type="SUPFAM" id="SSF50630">
    <property type="entry name" value="Acid proteases"/>
    <property type="match status" value="2"/>
</dbReference>
<evidence type="ECO:0000313" key="4">
    <source>
        <dbReference type="Proteomes" id="UP000002350"/>
    </source>
</evidence>
<dbReference type="Proteomes" id="UP000002350">
    <property type="component" value="Chromosome"/>
</dbReference>
<dbReference type="EMBL" id="AP011177">
    <property type="protein sequence ID" value="BAJ02489.1"/>
    <property type="molecule type" value="Genomic_DNA"/>
</dbReference>
<feature type="domain" description="Retropepsin-like aspartic endopeptidase" evidence="2">
    <location>
        <begin position="29"/>
        <end position="163"/>
    </location>
</feature>
<dbReference type="HOGENOM" id="CLU_865716_0_0_6"/>
<reference evidence="4" key="1">
    <citation type="journal article" date="2010" name="Mol. Biosyst.">
        <title>Complete genome sequence and comparative analysis of Shewanella violacea, a psychrophilic and piezophilic bacterium from deep sea floor sediments.</title>
        <authorList>
            <person name="Aono E."/>
            <person name="Baba T."/>
            <person name="Ara T."/>
            <person name="Nishi T."/>
            <person name="Nakamichi T."/>
            <person name="Inamoto E."/>
            <person name="Toyonaga H."/>
            <person name="Hasegawa M."/>
            <person name="Takai Y."/>
            <person name="Okumura Y."/>
            <person name="Baba M."/>
            <person name="Tomita M."/>
            <person name="Kato C."/>
            <person name="Oshima T."/>
            <person name="Nakasone K."/>
            <person name="Mori H."/>
        </authorList>
    </citation>
    <scope>NUCLEOTIDE SEQUENCE [LARGE SCALE GENOMIC DNA]</scope>
    <source>
        <strain evidence="4">JCM 10179 / CIP 106290 / LMG 19151 / DSS12</strain>
    </source>
</reference>
<accession>D4ZLE0</accession>
<dbReference type="PANTHER" id="PTHR38037">
    <property type="entry name" value="ZN_PROTEASE DOMAIN-CONTAINING PROTEIN"/>
    <property type="match status" value="1"/>
</dbReference>
<dbReference type="Pfam" id="PF05618">
    <property type="entry name" value="Zn_protease"/>
    <property type="match status" value="2"/>
</dbReference>
<organism evidence="3 4">
    <name type="scientific">Shewanella violacea (strain JCM 10179 / CIP 106290 / LMG 19151 / DSS12)</name>
    <dbReference type="NCBI Taxonomy" id="637905"/>
    <lineage>
        <taxon>Bacteria</taxon>
        <taxon>Pseudomonadati</taxon>
        <taxon>Pseudomonadota</taxon>
        <taxon>Gammaproteobacteria</taxon>
        <taxon>Alteromonadales</taxon>
        <taxon>Shewanellaceae</taxon>
        <taxon>Shewanella</taxon>
    </lineage>
</organism>
<dbReference type="PANTHER" id="PTHR38037:SF2">
    <property type="entry name" value="ATP-DEPENDENT ZINC PROTEASE DOMAIN-CONTAINING PROTEIN-RELATED"/>
    <property type="match status" value="1"/>
</dbReference>
<dbReference type="eggNOG" id="COG4067">
    <property type="taxonomic scope" value="Bacteria"/>
</dbReference>
<feature type="domain" description="Retropepsin-like aspartic endopeptidase" evidence="2">
    <location>
        <begin position="170"/>
        <end position="293"/>
    </location>
</feature>
<dbReference type="AlphaFoldDB" id="D4ZLE0"/>
<evidence type="ECO:0000313" key="3">
    <source>
        <dbReference type="EMBL" id="BAJ02489.1"/>
    </source>
</evidence>
<feature type="signal peptide" evidence="1">
    <location>
        <begin position="1"/>
        <end position="22"/>
    </location>
</feature>
<keyword evidence="1" id="KW-0732">Signal</keyword>
<sequence length="293" mass="32906">MVNIMLKKIGLCMLLLSTSVLAQDKTIIGPTAQMSVVEAKLAFVARIDTGAVNTSLNAFDLKVEGGGANQMEDDVGKILHFTTENAAGERQRLSVPIFRTSTVSNSQGRETRYMVWLHVGYAGKERKVLVNLRNRSDMDYKLLIGRSWLKGKYLVDVADKKVIGPVAPIYIVETGLMFKTRIDTGAVESSLHALDLKVKNGVDDMQANIGKMISFTTENEKGISHRVEAKIVETSWIRNAQGSEIRYMVELNVGEPGEEYKIKVNLRDRSKMRYKLLIGRNWLQDHYLVDVER</sequence>
<dbReference type="InterPro" id="IPR008503">
    <property type="entry name" value="Asp_endopeptidase"/>
</dbReference>
<dbReference type="Gene3D" id="2.40.70.10">
    <property type="entry name" value="Acid Proteases"/>
    <property type="match status" value="2"/>
</dbReference>
<gene>
    <name evidence="3" type="ordered locus">SVI_2518</name>
</gene>
<dbReference type="InterPro" id="IPR021109">
    <property type="entry name" value="Peptidase_aspartic_dom_sf"/>
</dbReference>
<dbReference type="STRING" id="637905.SVI_2518"/>